<evidence type="ECO:0000313" key="2">
    <source>
        <dbReference type="EMBL" id="MVO79234.1"/>
    </source>
</evidence>
<feature type="chain" id="PRO_5026178231" evidence="1">
    <location>
        <begin position="22"/>
        <end position="299"/>
    </location>
</feature>
<dbReference type="AlphaFoldDB" id="A0A6I4J4V4"/>
<proteinExistence type="predicted"/>
<dbReference type="EMBL" id="WQMS01000016">
    <property type="protein sequence ID" value="MVO79234.1"/>
    <property type="molecule type" value="Genomic_DNA"/>
</dbReference>
<accession>A0A6I4J4V4</accession>
<keyword evidence="1" id="KW-0732">Signal</keyword>
<gene>
    <name evidence="2" type="ORF">GON01_14980</name>
</gene>
<name>A0A6I4J4V4_9SPHN</name>
<organism evidence="2 3">
    <name type="scientific">Sphingomonas horti</name>
    <dbReference type="NCBI Taxonomy" id="2682842"/>
    <lineage>
        <taxon>Bacteria</taxon>
        <taxon>Pseudomonadati</taxon>
        <taxon>Pseudomonadota</taxon>
        <taxon>Alphaproteobacteria</taxon>
        <taxon>Sphingomonadales</taxon>
        <taxon>Sphingomonadaceae</taxon>
        <taxon>Sphingomonas</taxon>
    </lineage>
</organism>
<sequence length="299" mass="32580">MKRALLLLCSVTLAVLGPAHAFQSAQAQQPRAGAQPVPGASPLVCPTGQHVLEDRCVEDGEDPDHRSGNYGNLSTGVAAGVVAGALLGRSFAARTSDARRLVPVRMYLPAPAIPPRGIGAYGVVALRGLPTPATRARLWRLCQSFVKYLPRPEAIPNSVRRSDWMVTVWPLTQPEAAPAKKDDCDFVIDHYDLYGGISAIQDAELQGADLSGPGPFLIGWSPASSRGVKDKVVLTFDMSSLDSQESFDRAFIWWQQRVVSDPKLWRHGWSVEAIRLSVRDFFDRYGESALNAIRFFGGK</sequence>
<feature type="signal peptide" evidence="1">
    <location>
        <begin position="1"/>
        <end position="21"/>
    </location>
</feature>
<comment type="caution">
    <text evidence="2">The sequence shown here is derived from an EMBL/GenBank/DDBJ whole genome shotgun (WGS) entry which is preliminary data.</text>
</comment>
<evidence type="ECO:0000313" key="3">
    <source>
        <dbReference type="Proteomes" id="UP000441389"/>
    </source>
</evidence>
<reference evidence="2 3" key="1">
    <citation type="submission" date="2019-12" db="EMBL/GenBank/DDBJ databases">
        <authorList>
            <person name="Huq M.A."/>
        </authorList>
    </citation>
    <scope>NUCLEOTIDE SEQUENCE [LARGE SCALE GENOMIC DNA]</scope>
    <source>
        <strain evidence="2 3">MAH-20</strain>
    </source>
</reference>
<protein>
    <submittedName>
        <fullName evidence="2">Uncharacterized protein</fullName>
    </submittedName>
</protein>
<dbReference type="RefSeq" id="WP_157028147.1">
    <property type="nucleotide sequence ID" value="NZ_WQMS01000016.1"/>
</dbReference>
<evidence type="ECO:0000256" key="1">
    <source>
        <dbReference type="SAM" id="SignalP"/>
    </source>
</evidence>
<keyword evidence="3" id="KW-1185">Reference proteome</keyword>
<dbReference type="Proteomes" id="UP000441389">
    <property type="component" value="Unassembled WGS sequence"/>
</dbReference>